<keyword evidence="3 5" id="KW-1133">Transmembrane helix</keyword>
<evidence type="ECO:0000313" key="7">
    <source>
        <dbReference type="EMBL" id="SDO07364.1"/>
    </source>
</evidence>
<evidence type="ECO:0000256" key="3">
    <source>
        <dbReference type="ARBA" id="ARBA00022989"/>
    </source>
</evidence>
<evidence type="ECO:0000256" key="4">
    <source>
        <dbReference type="ARBA" id="ARBA00023136"/>
    </source>
</evidence>
<dbReference type="GO" id="GO:0016020">
    <property type="term" value="C:membrane"/>
    <property type="evidence" value="ECO:0007669"/>
    <property type="project" value="UniProtKB-SubCell"/>
</dbReference>
<dbReference type="InterPro" id="IPR005821">
    <property type="entry name" value="Ion_trans_dom"/>
</dbReference>
<keyword evidence="4 5" id="KW-0472">Membrane</keyword>
<evidence type="ECO:0000256" key="5">
    <source>
        <dbReference type="SAM" id="Phobius"/>
    </source>
</evidence>
<evidence type="ECO:0000256" key="1">
    <source>
        <dbReference type="ARBA" id="ARBA00004141"/>
    </source>
</evidence>
<gene>
    <name evidence="7" type="ORF">SAMN05192558_101835</name>
</gene>
<comment type="subcellular location">
    <subcellularLocation>
        <location evidence="1">Membrane</location>
        <topology evidence="1">Multi-pass membrane protein</topology>
    </subcellularLocation>
</comment>
<evidence type="ECO:0000256" key="2">
    <source>
        <dbReference type="ARBA" id="ARBA00022692"/>
    </source>
</evidence>
<organism evidence="7 8">
    <name type="scientific">Actinokineospora alba</name>
    <dbReference type="NCBI Taxonomy" id="504798"/>
    <lineage>
        <taxon>Bacteria</taxon>
        <taxon>Bacillati</taxon>
        <taxon>Actinomycetota</taxon>
        <taxon>Actinomycetes</taxon>
        <taxon>Pseudonocardiales</taxon>
        <taxon>Pseudonocardiaceae</taxon>
        <taxon>Actinokineospora</taxon>
    </lineage>
</organism>
<dbReference type="InterPro" id="IPR027359">
    <property type="entry name" value="Volt_channel_dom_sf"/>
</dbReference>
<keyword evidence="2 5" id="KW-0812">Transmembrane</keyword>
<dbReference type="EMBL" id="FNJB01000001">
    <property type="protein sequence ID" value="SDO07364.1"/>
    <property type="molecule type" value="Genomic_DNA"/>
</dbReference>
<sequence>MFVVMVISLAGSPKKHRVSLDDWLMLLLALFAVGLLTYRTFWKPAPDVATLITRIDWALCGVFAVEFLWRWRTAGFTRRFLWHNWYDVVGMIPVSHLAFRAFRLLRVWRIAVIMTRLHMPVDRSVSEELAHRAMGRFGGLLIDVVKKPLTVAVLEEVVSVLRTGHYARNVAGALEENRVEIREMVLEKLKHDRQVGRLRVLPFHDEIVGAVTDATLRVVLEMLADPRTDELISDMLRENIEQIRQAVREGAHKDLPEFAPADAPKRAY</sequence>
<dbReference type="Pfam" id="PF00520">
    <property type="entry name" value="Ion_trans"/>
    <property type="match status" value="1"/>
</dbReference>
<reference evidence="8" key="1">
    <citation type="submission" date="2016-10" db="EMBL/GenBank/DDBJ databases">
        <authorList>
            <person name="Varghese N."/>
            <person name="Submissions S."/>
        </authorList>
    </citation>
    <scope>NUCLEOTIDE SEQUENCE [LARGE SCALE GENOMIC DNA]</scope>
    <source>
        <strain evidence="8">IBRC-M 10655</strain>
    </source>
</reference>
<evidence type="ECO:0000313" key="8">
    <source>
        <dbReference type="Proteomes" id="UP000199651"/>
    </source>
</evidence>
<name>A0A1H0GKH4_9PSEU</name>
<feature type="transmembrane region" description="Helical" evidence="5">
    <location>
        <begin position="23"/>
        <end position="42"/>
    </location>
</feature>
<proteinExistence type="predicted"/>
<protein>
    <submittedName>
        <fullName evidence="7">Ion transport protein</fullName>
    </submittedName>
</protein>
<dbReference type="AlphaFoldDB" id="A0A1H0GKH4"/>
<feature type="domain" description="Ion transport" evidence="6">
    <location>
        <begin position="22"/>
        <end position="114"/>
    </location>
</feature>
<accession>A0A1H0GKH4</accession>
<keyword evidence="8" id="KW-1185">Reference proteome</keyword>
<feature type="transmembrane region" description="Helical" evidence="5">
    <location>
        <begin position="48"/>
        <end position="69"/>
    </location>
</feature>
<dbReference type="SUPFAM" id="SSF81324">
    <property type="entry name" value="Voltage-gated potassium channels"/>
    <property type="match status" value="1"/>
</dbReference>
<dbReference type="Proteomes" id="UP000199651">
    <property type="component" value="Unassembled WGS sequence"/>
</dbReference>
<dbReference type="GO" id="GO:0005216">
    <property type="term" value="F:monoatomic ion channel activity"/>
    <property type="evidence" value="ECO:0007669"/>
    <property type="project" value="InterPro"/>
</dbReference>
<dbReference type="Gene3D" id="1.20.120.350">
    <property type="entry name" value="Voltage-gated potassium channels. Chain C"/>
    <property type="match status" value="1"/>
</dbReference>
<evidence type="ECO:0000259" key="6">
    <source>
        <dbReference type="Pfam" id="PF00520"/>
    </source>
</evidence>
<dbReference type="STRING" id="504798.SAMN05421871_10336"/>